<feature type="compositionally biased region" description="Low complexity" evidence="1">
    <location>
        <begin position="361"/>
        <end position="389"/>
    </location>
</feature>
<name>A0A4R7HW73_9ACTN</name>
<evidence type="ECO:0000256" key="1">
    <source>
        <dbReference type="SAM" id="MobiDB-lite"/>
    </source>
</evidence>
<protein>
    <submittedName>
        <fullName evidence="3">Uncharacterized protein</fullName>
    </submittedName>
</protein>
<evidence type="ECO:0000256" key="2">
    <source>
        <dbReference type="SAM" id="Phobius"/>
    </source>
</evidence>
<feature type="region of interest" description="Disordered" evidence="1">
    <location>
        <begin position="68"/>
        <end position="87"/>
    </location>
</feature>
<dbReference type="EMBL" id="SOAU01000001">
    <property type="protein sequence ID" value="TDT14784.1"/>
    <property type="molecule type" value="Genomic_DNA"/>
</dbReference>
<keyword evidence="2" id="KW-0812">Transmembrane</keyword>
<gene>
    <name evidence="3" type="ORF">BDK89_0340</name>
</gene>
<keyword evidence="4" id="KW-1185">Reference proteome</keyword>
<dbReference type="Proteomes" id="UP000294558">
    <property type="component" value="Unassembled WGS sequence"/>
</dbReference>
<organism evidence="3 4">
    <name type="scientific">Ilumatobacter fluminis</name>
    <dbReference type="NCBI Taxonomy" id="467091"/>
    <lineage>
        <taxon>Bacteria</taxon>
        <taxon>Bacillati</taxon>
        <taxon>Actinomycetota</taxon>
        <taxon>Acidimicrobiia</taxon>
        <taxon>Acidimicrobiales</taxon>
        <taxon>Ilumatobacteraceae</taxon>
        <taxon>Ilumatobacter</taxon>
    </lineage>
</organism>
<feature type="region of interest" description="Disordered" evidence="1">
    <location>
        <begin position="14"/>
        <end position="35"/>
    </location>
</feature>
<reference evidence="3 4" key="1">
    <citation type="submission" date="2019-03" db="EMBL/GenBank/DDBJ databases">
        <title>Sequencing the genomes of 1000 actinobacteria strains.</title>
        <authorList>
            <person name="Klenk H.-P."/>
        </authorList>
    </citation>
    <scope>NUCLEOTIDE SEQUENCE [LARGE SCALE GENOMIC DNA]</scope>
    <source>
        <strain evidence="3 4">DSM 18936</strain>
    </source>
</reference>
<dbReference type="AlphaFoldDB" id="A0A4R7HW73"/>
<sequence>MNDLEQRLRDAFAGRAATTQIDRRSDPPPAHGGATAVQRSWPLIVGVAAAVVVITVLGLAMLVRSPADDMPASDPSTPSPTSPSASVDLLPEVFPALPADDPRNAEAVAAYSGFVSFETTDAGRALVGQIDDEGRLVDPVTITVFADIDAIPLESPYDDGGEEVVVDGVTYTRYVLGSNPVRIALVDRGDTDVAVVGEDPAAFISAAGGIPLADIVVRSDGGVSFSLGDLPDGYQTIVPPSTFPIMSPRVDLTIGTDGDETFGYLTTGRLSDLLLHAGSTPFRQVDIDGTTGWAEDPSGGGVGLIVWQVAPDTWATVMGSDESALELARDAVFVDEATWQATYDVTRPDDPRFAGATPVEPGTTPSVPTAPSSTAPPTEPVATTGPVGGTANAELVGRSWVRVPTDDEFHYQYELELSFPDATTVTGYDGCDAWDADVTINPLSNDDSELGQVYDVAVDLGFIACASEQQLMVNRQITVGSDRLQLHSGAGAAVYIDTDTLDVPQADELVGAWTTRSGSRLELLAGGSARLGACAPAGTWTYQDGQLQLAGFDTSPAETAACSNGGLSGIVGGLTPELTESTVTADITTNETDLLVRLGERALWLQPAGPISPLDLESSTAYGFGPVTDISAEFIIDTVTAVAGPPTFDTGWNTIAPTDNGDTADCYGGLGQRIVFWNDIRFGFLRGDFPPDGDRLYMVGAGSIDRAGLFGYDGPLPDLAGMATVASQGVGPGNTIDEFAAAGYPISEQQILGGGVRQGFVSVTGDIITGVEYTNPGFC</sequence>
<evidence type="ECO:0000313" key="4">
    <source>
        <dbReference type="Proteomes" id="UP000294558"/>
    </source>
</evidence>
<accession>A0A4R7HW73</accession>
<feature type="transmembrane region" description="Helical" evidence="2">
    <location>
        <begin position="41"/>
        <end position="63"/>
    </location>
</feature>
<proteinExistence type="predicted"/>
<evidence type="ECO:0000313" key="3">
    <source>
        <dbReference type="EMBL" id="TDT14784.1"/>
    </source>
</evidence>
<keyword evidence="2" id="KW-0472">Membrane</keyword>
<dbReference type="RefSeq" id="WP_133867299.1">
    <property type="nucleotide sequence ID" value="NZ_SOAU01000001.1"/>
</dbReference>
<comment type="caution">
    <text evidence="3">The sequence shown here is derived from an EMBL/GenBank/DDBJ whole genome shotgun (WGS) entry which is preliminary data.</text>
</comment>
<feature type="region of interest" description="Disordered" evidence="1">
    <location>
        <begin position="346"/>
        <end position="389"/>
    </location>
</feature>
<keyword evidence="2" id="KW-1133">Transmembrane helix</keyword>